<protein>
    <submittedName>
        <fullName evidence="3">Uncharacterized protein</fullName>
    </submittedName>
</protein>
<dbReference type="AlphaFoldDB" id="A0AAN8VLU0"/>
<keyword evidence="2" id="KW-0131">Cell cycle</keyword>
<dbReference type="PANTHER" id="PTHR33142">
    <property type="entry name" value="CYCLIN-DEPENDENT PROTEIN KINASE INHIBITOR SMR13"/>
    <property type="match status" value="1"/>
</dbReference>
<dbReference type="InterPro" id="IPR040389">
    <property type="entry name" value="SMR"/>
</dbReference>
<dbReference type="GO" id="GO:0032875">
    <property type="term" value="P:regulation of DNA endoreduplication"/>
    <property type="evidence" value="ECO:0007669"/>
    <property type="project" value="InterPro"/>
</dbReference>
<dbReference type="Proteomes" id="UP001370490">
    <property type="component" value="Unassembled WGS sequence"/>
</dbReference>
<reference evidence="3 4" key="1">
    <citation type="submission" date="2023-12" db="EMBL/GenBank/DDBJ databases">
        <title>A high-quality genome assembly for Dillenia turbinata (Dilleniales).</title>
        <authorList>
            <person name="Chanderbali A."/>
        </authorList>
    </citation>
    <scope>NUCLEOTIDE SEQUENCE [LARGE SCALE GENOMIC DNA]</scope>
    <source>
        <strain evidence="3">LSX21</strain>
        <tissue evidence="3">Leaf</tissue>
    </source>
</reference>
<keyword evidence="4" id="KW-1185">Reference proteome</keyword>
<organism evidence="3 4">
    <name type="scientific">Dillenia turbinata</name>
    <dbReference type="NCBI Taxonomy" id="194707"/>
    <lineage>
        <taxon>Eukaryota</taxon>
        <taxon>Viridiplantae</taxon>
        <taxon>Streptophyta</taxon>
        <taxon>Embryophyta</taxon>
        <taxon>Tracheophyta</taxon>
        <taxon>Spermatophyta</taxon>
        <taxon>Magnoliopsida</taxon>
        <taxon>eudicotyledons</taxon>
        <taxon>Gunneridae</taxon>
        <taxon>Pentapetalae</taxon>
        <taxon>Dilleniales</taxon>
        <taxon>Dilleniaceae</taxon>
        <taxon>Dillenia</taxon>
    </lineage>
</organism>
<accession>A0AAN8VLU0</accession>
<dbReference type="PANTHER" id="PTHR33142:SF89">
    <property type="entry name" value="CYCLIN-DEPENDENT PROTEIN KINASE INHIBITOR SMR2"/>
    <property type="match status" value="1"/>
</dbReference>
<comment type="caution">
    <text evidence="3">The sequence shown here is derived from an EMBL/GenBank/DDBJ whole genome shotgun (WGS) entry which is preliminary data.</text>
</comment>
<keyword evidence="1" id="KW-0649">Protein kinase inhibitor</keyword>
<proteinExistence type="predicted"/>
<evidence type="ECO:0000313" key="3">
    <source>
        <dbReference type="EMBL" id="KAK6936129.1"/>
    </source>
</evidence>
<dbReference type="EMBL" id="JBAMMX010000007">
    <property type="protein sequence ID" value="KAK6936129.1"/>
    <property type="molecule type" value="Genomic_DNA"/>
</dbReference>
<dbReference type="GO" id="GO:0004860">
    <property type="term" value="F:protein kinase inhibitor activity"/>
    <property type="evidence" value="ECO:0007669"/>
    <property type="project" value="UniProtKB-KW"/>
</dbReference>
<evidence type="ECO:0000313" key="4">
    <source>
        <dbReference type="Proteomes" id="UP001370490"/>
    </source>
</evidence>
<sequence length="133" mass="15203">MPEDQKGGQSLQTLGLIIEIKDNDERASVEIEDEGCKTPTSQDHKIPPIRTCPPAPQKQRVVSLKNKRKFPALQFFEIIGRAEIESFFGSEFEIPSLTSRHNHKKQYTGFSYLCEDSKGYRVYQNFLIVEGLI</sequence>
<gene>
    <name evidence="3" type="ORF">RJ641_033159</name>
</gene>
<name>A0AAN8VLU0_9MAGN</name>
<evidence type="ECO:0000256" key="1">
    <source>
        <dbReference type="ARBA" id="ARBA00023013"/>
    </source>
</evidence>
<evidence type="ECO:0000256" key="2">
    <source>
        <dbReference type="ARBA" id="ARBA00023306"/>
    </source>
</evidence>